<name>A0A8S3YCP0_PARAO</name>
<proteinExistence type="inferred from homology"/>
<dbReference type="Pfam" id="PF00012">
    <property type="entry name" value="HSP70"/>
    <property type="match status" value="1"/>
</dbReference>
<dbReference type="PANTHER" id="PTHR19375">
    <property type="entry name" value="HEAT SHOCK PROTEIN 70KDA"/>
    <property type="match status" value="1"/>
</dbReference>
<keyword evidence="2 4" id="KW-0547">Nucleotide-binding</keyword>
<protein>
    <submittedName>
        <fullName evidence="5">(apollo) hypothetical protein</fullName>
    </submittedName>
</protein>
<sequence>MQPIQISEPSSNEVVFGIDLSTTNSLIAMVNKAGNVEIFKDEQGRELLPSVISYENNTLKTGCDVGQNAIYSIKRLMGKSVKELNKEGLNFEIDNESKKVIRVKCSEEKYLTPVEISAEILKALCERVKKSTGMEVKKAVITVPAYFDDSARNATKYAAKLAGIEVLRLVNEPTAAALSYSIEKNNSSGIYVVYDLGRGKFDISILKLHQGVFQVLAVGGDTKLGGDDFDHLLSSIVLDKYREKAGLIKESTTHLNVIPTHNAGTSNIRTAKEYLSENISGTFGFNINGKPFECEITREKFEQVISPLVKKTINIVTRTVSDIDLKIDDIKGVILVGGATRTPLVQNSLVKLFGNKVLSDADPDKAVVIGAALQAHSVLLDVLPLSLGIETMGGIVEKIIPRNTPLPVSEIKEFTTYVDGQPAMKIHVCQGEREMIEDNKSLAQFELKCIPPLPAGSARIEIEFTINVDGILTVTAREKATGIEQTVEVNSNFGLSEADVQNMVNQSINSSDEDMKARSVAEAKINGNKLIHLVENVSTDQKLKNLLQNAKNALQGDDLNEINNAIAELEFFFRVV</sequence>
<dbReference type="OrthoDB" id="5586163at2759"/>
<dbReference type="EMBL" id="CAJQZP010001624">
    <property type="protein sequence ID" value="CAG5057180.1"/>
    <property type="molecule type" value="Genomic_DNA"/>
</dbReference>
<keyword evidence="6" id="KW-1185">Reference proteome</keyword>
<gene>
    <name evidence="5" type="ORF">PAPOLLO_LOCUS27054</name>
</gene>
<evidence type="ECO:0000256" key="4">
    <source>
        <dbReference type="RuleBase" id="RU003322"/>
    </source>
</evidence>
<accession>A0A8S3YCP0</accession>
<organism evidence="5 6">
    <name type="scientific">Parnassius apollo</name>
    <name type="common">Apollo butterfly</name>
    <name type="synonym">Papilio apollo</name>
    <dbReference type="NCBI Taxonomy" id="110799"/>
    <lineage>
        <taxon>Eukaryota</taxon>
        <taxon>Metazoa</taxon>
        <taxon>Ecdysozoa</taxon>
        <taxon>Arthropoda</taxon>
        <taxon>Hexapoda</taxon>
        <taxon>Insecta</taxon>
        <taxon>Pterygota</taxon>
        <taxon>Neoptera</taxon>
        <taxon>Endopterygota</taxon>
        <taxon>Lepidoptera</taxon>
        <taxon>Glossata</taxon>
        <taxon>Ditrysia</taxon>
        <taxon>Papilionoidea</taxon>
        <taxon>Papilionidae</taxon>
        <taxon>Parnassiinae</taxon>
        <taxon>Parnassini</taxon>
        <taxon>Parnassius</taxon>
        <taxon>Parnassius</taxon>
    </lineage>
</organism>
<evidence type="ECO:0000256" key="3">
    <source>
        <dbReference type="ARBA" id="ARBA00022840"/>
    </source>
</evidence>
<reference evidence="5" key="1">
    <citation type="submission" date="2021-04" db="EMBL/GenBank/DDBJ databases">
        <authorList>
            <person name="Tunstrom K."/>
        </authorList>
    </citation>
    <scope>NUCLEOTIDE SEQUENCE</scope>
</reference>
<dbReference type="Proteomes" id="UP000691718">
    <property type="component" value="Unassembled WGS sequence"/>
</dbReference>
<evidence type="ECO:0000313" key="6">
    <source>
        <dbReference type="Proteomes" id="UP000691718"/>
    </source>
</evidence>
<evidence type="ECO:0000313" key="5">
    <source>
        <dbReference type="EMBL" id="CAG5057180.1"/>
    </source>
</evidence>
<dbReference type="GO" id="GO:0140662">
    <property type="term" value="F:ATP-dependent protein folding chaperone"/>
    <property type="evidence" value="ECO:0007669"/>
    <property type="project" value="InterPro"/>
</dbReference>
<evidence type="ECO:0000256" key="2">
    <source>
        <dbReference type="ARBA" id="ARBA00022741"/>
    </source>
</evidence>
<comment type="caution">
    <text evidence="5">The sequence shown here is derived from an EMBL/GenBank/DDBJ whole genome shotgun (WGS) entry which is preliminary data.</text>
</comment>
<dbReference type="GO" id="GO:0005524">
    <property type="term" value="F:ATP binding"/>
    <property type="evidence" value="ECO:0007669"/>
    <property type="project" value="UniProtKB-KW"/>
</dbReference>
<evidence type="ECO:0000256" key="1">
    <source>
        <dbReference type="ARBA" id="ARBA00007381"/>
    </source>
</evidence>
<dbReference type="AlphaFoldDB" id="A0A8S3YCP0"/>
<keyword evidence="3 4" id="KW-0067">ATP-binding</keyword>
<dbReference type="InterPro" id="IPR013126">
    <property type="entry name" value="Hsp_70_fam"/>
</dbReference>
<comment type="similarity">
    <text evidence="1 4">Belongs to the heat shock protein 70 family.</text>
</comment>